<dbReference type="AlphaFoldDB" id="A0AAV6VW55"/>
<keyword evidence="2" id="KW-1185">Reference proteome</keyword>
<organism evidence="1 2">
    <name type="scientific">Oedothorax gibbosus</name>
    <dbReference type="NCBI Taxonomy" id="931172"/>
    <lineage>
        <taxon>Eukaryota</taxon>
        <taxon>Metazoa</taxon>
        <taxon>Ecdysozoa</taxon>
        <taxon>Arthropoda</taxon>
        <taxon>Chelicerata</taxon>
        <taxon>Arachnida</taxon>
        <taxon>Araneae</taxon>
        <taxon>Araneomorphae</taxon>
        <taxon>Entelegynae</taxon>
        <taxon>Araneoidea</taxon>
        <taxon>Linyphiidae</taxon>
        <taxon>Erigoninae</taxon>
        <taxon>Oedothorax</taxon>
    </lineage>
</organism>
<sequence length="69" mass="7900">MYFPINLQKNTLSTVLTCSPGSENSKSPANPLRQLEEENPYERLFELAPPFSREAIRPFARDLILDFSV</sequence>
<evidence type="ECO:0000313" key="2">
    <source>
        <dbReference type="Proteomes" id="UP000827092"/>
    </source>
</evidence>
<reference evidence="1 2" key="1">
    <citation type="journal article" date="2022" name="Nat. Ecol. Evol.">
        <title>A masculinizing supergene underlies an exaggerated male reproductive morph in a spider.</title>
        <authorList>
            <person name="Hendrickx F."/>
            <person name="De Corte Z."/>
            <person name="Sonet G."/>
            <person name="Van Belleghem S.M."/>
            <person name="Kostlbacher S."/>
            <person name="Vangestel C."/>
        </authorList>
    </citation>
    <scope>NUCLEOTIDE SEQUENCE [LARGE SCALE GENOMIC DNA]</scope>
    <source>
        <strain evidence="1">W744_W776</strain>
    </source>
</reference>
<proteinExistence type="predicted"/>
<accession>A0AAV6VW55</accession>
<comment type="caution">
    <text evidence="1">The sequence shown here is derived from an EMBL/GenBank/DDBJ whole genome shotgun (WGS) entry which is preliminary data.</text>
</comment>
<dbReference type="Proteomes" id="UP000827092">
    <property type="component" value="Unassembled WGS sequence"/>
</dbReference>
<evidence type="ECO:0000313" key="1">
    <source>
        <dbReference type="EMBL" id="KAG8199923.1"/>
    </source>
</evidence>
<gene>
    <name evidence="1" type="ORF">JTE90_015906</name>
</gene>
<protein>
    <submittedName>
        <fullName evidence="1">Uncharacterized protein</fullName>
    </submittedName>
</protein>
<dbReference type="EMBL" id="JAFNEN010000023">
    <property type="protein sequence ID" value="KAG8199923.1"/>
    <property type="molecule type" value="Genomic_DNA"/>
</dbReference>
<name>A0AAV6VW55_9ARAC</name>